<sequence>MRNTHLESTRQYPQTTYRFGNCVIKYALAPSSETHKKLHKGTVRPEDRSNILHRWLLNFHKEQ</sequence>
<dbReference type="AlphaFoldDB" id="A0A9P4N590"/>
<comment type="caution">
    <text evidence="1">The sequence shown here is derived from an EMBL/GenBank/DDBJ whole genome shotgun (WGS) entry which is preliminary data.</text>
</comment>
<evidence type="ECO:0000313" key="1">
    <source>
        <dbReference type="EMBL" id="KAF2266727.1"/>
    </source>
</evidence>
<gene>
    <name evidence="1" type="ORF">CC78DRAFT_595369</name>
</gene>
<dbReference type="Proteomes" id="UP000800093">
    <property type="component" value="Unassembled WGS sequence"/>
</dbReference>
<keyword evidence="2" id="KW-1185">Reference proteome</keyword>
<evidence type="ECO:0000313" key="2">
    <source>
        <dbReference type="Proteomes" id="UP000800093"/>
    </source>
</evidence>
<reference evidence="2" key="1">
    <citation type="journal article" date="2020" name="Stud. Mycol.">
        <title>101 Dothideomycetes genomes: A test case for predicting lifestyles and emergence of pathogens.</title>
        <authorList>
            <person name="Haridas S."/>
            <person name="Albert R."/>
            <person name="Binder M."/>
            <person name="Bloem J."/>
            <person name="LaButti K."/>
            <person name="Salamov A."/>
            <person name="Andreopoulos B."/>
            <person name="Baker S."/>
            <person name="Barry K."/>
            <person name="Bills G."/>
            <person name="Bluhm B."/>
            <person name="Cannon C."/>
            <person name="Castanera R."/>
            <person name="Culley D."/>
            <person name="Daum C."/>
            <person name="Ezra D."/>
            <person name="Gonzalez J."/>
            <person name="Henrissat B."/>
            <person name="Kuo A."/>
            <person name="Liang C."/>
            <person name="Lipzen A."/>
            <person name="Lutzoni F."/>
            <person name="Magnuson J."/>
            <person name="Mondo S."/>
            <person name="Nolan M."/>
            <person name="Ohm R."/>
            <person name="Pangilinan J."/>
            <person name="Park H.-J."/>
            <person name="Ramirez L."/>
            <person name="Alfaro M."/>
            <person name="Sun H."/>
            <person name="Tritt A."/>
            <person name="Yoshinaga Y."/>
            <person name="Zwiers L.-H."/>
            <person name="Turgeon B."/>
            <person name="Goodwin S."/>
            <person name="Spatafora J."/>
            <person name="Crous P."/>
            <person name="Grigoriev I."/>
        </authorList>
    </citation>
    <scope>NUCLEOTIDE SEQUENCE [LARGE SCALE GENOMIC DNA]</scope>
    <source>
        <strain evidence="2">CBS 304.66</strain>
    </source>
</reference>
<accession>A0A9P4N590</accession>
<dbReference type="OrthoDB" id="3358373at2759"/>
<proteinExistence type="predicted"/>
<dbReference type="EMBL" id="ML986596">
    <property type="protein sequence ID" value="KAF2266727.1"/>
    <property type="molecule type" value="Genomic_DNA"/>
</dbReference>
<organism evidence="1 2">
    <name type="scientific">Lojkania enalia</name>
    <dbReference type="NCBI Taxonomy" id="147567"/>
    <lineage>
        <taxon>Eukaryota</taxon>
        <taxon>Fungi</taxon>
        <taxon>Dikarya</taxon>
        <taxon>Ascomycota</taxon>
        <taxon>Pezizomycotina</taxon>
        <taxon>Dothideomycetes</taxon>
        <taxon>Pleosporomycetidae</taxon>
        <taxon>Pleosporales</taxon>
        <taxon>Pleosporales incertae sedis</taxon>
        <taxon>Lojkania</taxon>
    </lineage>
</organism>
<protein>
    <submittedName>
        <fullName evidence="1">Uncharacterized protein</fullName>
    </submittedName>
</protein>
<name>A0A9P4N590_9PLEO</name>